<comment type="caution">
    <text evidence="2">The sequence shown here is derived from an EMBL/GenBank/DDBJ whole genome shotgun (WGS) entry which is preliminary data.</text>
</comment>
<evidence type="ECO:0000313" key="3">
    <source>
        <dbReference type="Proteomes" id="UP001597361"/>
    </source>
</evidence>
<evidence type="ECO:0000256" key="1">
    <source>
        <dbReference type="SAM" id="MobiDB-lite"/>
    </source>
</evidence>
<accession>A0ABW4VKC4</accession>
<organism evidence="2 3">
    <name type="scientific">Belliella marina</name>
    <dbReference type="NCBI Taxonomy" id="1644146"/>
    <lineage>
        <taxon>Bacteria</taxon>
        <taxon>Pseudomonadati</taxon>
        <taxon>Bacteroidota</taxon>
        <taxon>Cytophagia</taxon>
        <taxon>Cytophagales</taxon>
        <taxon>Cyclobacteriaceae</taxon>
        <taxon>Belliella</taxon>
    </lineage>
</organism>
<proteinExistence type="predicted"/>
<dbReference type="EMBL" id="JBHUHR010000027">
    <property type="protein sequence ID" value="MFD2035089.1"/>
    <property type="molecule type" value="Genomic_DNA"/>
</dbReference>
<reference evidence="3" key="1">
    <citation type="journal article" date="2019" name="Int. J. Syst. Evol. Microbiol.">
        <title>The Global Catalogue of Microorganisms (GCM) 10K type strain sequencing project: providing services to taxonomists for standard genome sequencing and annotation.</title>
        <authorList>
            <consortium name="The Broad Institute Genomics Platform"/>
            <consortium name="The Broad Institute Genome Sequencing Center for Infectious Disease"/>
            <person name="Wu L."/>
            <person name="Ma J."/>
        </authorList>
    </citation>
    <scope>NUCLEOTIDE SEQUENCE [LARGE SCALE GENOMIC DNA]</scope>
    <source>
        <strain evidence="3">CGMCC 1.15180</strain>
    </source>
</reference>
<name>A0ABW4VKC4_9BACT</name>
<feature type="compositionally biased region" description="Basic and acidic residues" evidence="1">
    <location>
        <begin position="55"/>
        <end position="65"/>
    </location>
</feature>
<sequence>MTENIPKTFGNRPDWVNTQSVSLKHGVFRFNKELIEESIIKETEQATSSTLKYPRPTEDLKIGREKTKKTQNQ</sequence>
<gene>
    <name evidence="2" type="ORF">ACFSKL_09820</name>
</gene>
<dbReference type="RefSeq" id="WP_376886033.1">
    <property type="nucleotide sequence ID" value="NZ_JBHUHR010000027.1"/>
</dbReference>
<protein>
    <submittedName>
        <fullName evidence="2">Uncharacterized protein</fullName>
    </submittedName>
</protein>
<keyword evidence="3" id="KW-1185">Reference proteome</keyword>
<feature type="region of interest" description="Disordered" evidence="1">
    <location>
        <begin position="43"/>
        <end position="73"/>
    </location>
</feature>
<evidence type="ECO:0000313" key="2">
    <source>
        <dbReference type="EMBL" id="MFD2035089.1"/>
    </source>
</evidence>
<dbReference type="Proteomes" id="UP001597361">
    <property type="component" value="Unassembled WGS sequence"/>
</dbReference>